<dbReference type="GO" id="GO:0003700">
    <property type="term" value="F:DNA-binding transcription factor activity"/>
    <property type="evidence" value="ECO:0007669"/>
    <property type="project" value="TreeGrafter"/>
</dbReference>
<dbReference type="PANTHER" id="PTHR30136:SF24">
    <property type="entry name" value="HTH-TYPE TRANSCRIPTIONAL REPRESSOR ALLR"/>
    <property type="match status" value="1"/>
</dbReference>
<evidence type="ECO:0000256" key="5">
    <source>
        <dbReference type="ARBA" id="ARBA00070406"/>
    </source>
</evidence>
<keyword evidence="3" id="KW-0804">Transcription</keyword>
<dbReference type="InterPro" id="IPR050707">
    <property type="entry name" value="HTH_MetabolicPath_Reg"/>
</dbReference>
<dbReference type="PROSITE" id="PS51078">
    <property type="entry name" value="ICLR_ED"/>
    <property type="match status" value="1"/>
</dbReference>
<dbReference type="Gene3D" id="1.10.10.10">
    <property type="entry name" value="Winged helix-like DNA-binding domain superfamily/Winged helix DNA-binding domain"/>
    <property type="match status" value="1"/>
</dbReference>
<evidence type="ECO:0000256" key="2">
    <source>
        <dbReference type="ARBA" id="ARBA00023125"/>
    </source>
</evidence>
<evidence type="ECO:0000313" key="9">
    <source>
        <dbReference type="Proteomes" id="UP000003240"/>
    </source>
</evidence>
<dbReference type="Proteomes" id="UP000003240">
    <property type="component" value="Unassembled WGS sequence"/>
</dbReference>
<keyword evidence="9" id="KW-1185">Reference proteome</keyword>
<feature type="domain" description="IclR-ED" evidence="7">
    <location>
        <begin position="74"/>
        <end position="256"/>
    </location>
</feature>
<dbReference type="SUPFAM" id="SSF46785">
    <property type="entry name" value="Winged helix' DNA-binding domain"/>
    <property type="match status" value="1"/>
</dbReference>
<dbReference type="InterPro" id="IPR036390">
    <property type="entry name" value="WH_DNA-bd_sf"/>
</dbReference>
<organism evidence="8 9">
    <name type="scientific">Acetonema longum DSM 6540</name>
    <dbReference type="NCBI Taxonomy" id="1009370"/>
    <lineage>
        <taxon>Bacteria</taxon>
        <taxon>Bacillati</taxon>
        <taxon>Bacillota</taxon>
        <taxon>Negativicutes</taxon>
        <taxon>Acetonemataceae</taxon>
        <taxon>Acetonema</taxon>
    </lineage>
</organism>
<dbReference type="SMART" id="SM00346">
    <property type="entry name" value="HTH_ICLR"/>
    <property type="match status" value="1"/>
</dbReference>
<evidence type="ECO:0000256" key="4">
    <source>
        <dbReference type="ARBA" id="ARBA00058938"/>
    </source>
</evidence>
<dbReference type="GO" id="GO:0045892">
    <property type="term" value="P:negative regulation of DNA-templated transcription"/>
    <property type="evidence" value="ECO:0007669"/>
    <property type="project" value="TreeGrafter"/>
</dbReference>
<comment type="function">
    <text evidence="4">May be an activator protein for the gylABX operon.</text>
</comment>
<proteinExistence type="predicted"/>
<reference evidence="8 9" key="1">
    <citation type="journal article" date="2011" name="EMBO J.">
        <title>Structural diversity of bacterial flagellar motors.</title>
        <authorList>
            <person name="Chen S."/>
            <person name="Beeby M."/>
            <person name="Murphy G.E."/>
            <person name="Leadbetter J.R."/>
            <person name="Hendrixson D.R."/>
            <person name="Briegel A."/>
            <person name="Li Z."/>
            <person name="Shi J."/>
            <person name="Tocheva E.I."/>
            <person name="Muller A."/>
            <person name="Dobro M.J."/>
            <person name="Jensen G.J."/>
        </authorList>
    </citation>
    <scope>NUCLEOTIDE SEQUENCE [LARGE SCALE GENOMIC DNA]</scope>
    <source>
        <strain evidence="8 9">DSM 6540</strain>
    </source>
</reference>
<dbReference type="GO" id="GO:0003677">
    <property type="term" value="F:DNA binding"/>
    <property type="evidence" value="ECO:0007669"/>
    <property type="project" value="UniProtKB-KW"/>
</dbReference>
<keyword evidence="1" id="KW-0805">Transcription regulation</keyword>
<dbReference type="Pfam" id="PF09339">
    <property type="entry name" value="HTH_IclR"/>
    <property type="match status" value="1"/>
</dbReference>
<accession>F7NHW9</accession>
<dbReference type="PANTHER" id="PTHR30136">
    <property type="entry name" value="HELIX-TURN-HELIX TRANSCRIPTIONAL REGULATOR, ICLR FAMILY"/>
    <property type="match status" value="1"/>
</dbReference>
<dbReference type="STRING" id="1009370.ALO_08335"/>
<feature type="domain" description="HTH iclR-type" evidence="6">
    <location>
        <begin position="11"/>
        <end position="73"/>
    </location>
</feature>
<keyword evidence="2" id="KW-0238">DNA-binding</keyword>
<evidence type="ECO:0000259" key="6">
    <source>
        <dbReference type="PROSITE" id="PS51077"/>
    </source>
</evidence>
<dbReference type="AlphaFoldDB" id="F7NHW9"/>
<dbReference type="PROSITE" id="PS51077">
    <property type="entry name" value="HTH_ICLR"/>
    <property type="match status" value="1"/>
</dbReference>
<dbReference type="InterPro" id="IPR029016">
    <property type="entry name" value="GAF-like_dom_sf"/>
</dbReference>
<dbReference type="FunFam" id="1.10.10.10:FF:000056">
    <property type="entry name" value="IclR family transcriptional regulator"/>
    <property type="match status" value="1"/>
</dbReference>
<dbReference type="Pfam" id="PF01614">
    <property type="entry name" value="IclR_C"/>
    <property type="match status" value="1"/>
</dbReference>
<dbReference type="eggNOG" id="COG1414">
    <property type="taxonomic scope" value="Bacteria"/>
</dbReference>
<gene>
    <name evidence="8" type="ORF">ALO_08335</name>
</gene>
<dbReference type="RefSeq" id="WP_004094566.1">
    <property type="nucleotide sequence ID" value="NZ_AFGF01000060.1"/>
</dbReference>
<dbReference type="EMBL" id="AFGF01000060">
    <property type="protein sequence ID" value="EGO64348.1"/>
    <property type="molecule type" value="Genomic_DNA"/>
</dbReference>
<dbReference type="InterPro" id="IPR014757">
    <property type="entry name" value="Tscrpt_reg_IclR_C"/>
</dbReference>
<evidence type="ECO:0000256" key="3">
    <source>
        <dbReference type="ARBA" id="ARBA00023163"/>
    </source>
</evidence>
<dbReference type="InterPro" id="IPR036388">
    <property type="entry name" value="WH-like_DNA-bd_sf"/>
</dbReference>
<evidence type="ECO:0000313" key="8">
    <source>
        <dbReference type="EMBL" id="EGO64348.1"/>
    </source>
</evidence>
<dbReference type="InterPro" id="IPR005471">
    <property type="entry name" value="Tscrpt_reg_IclR_N"/>
</dbReference>
<dbReference type="OrthoDB" id="9791752at2"/>
<protein>
    <recommendedName>
        <fullName evidence="5">Glycerol operon regulatory protein</fullName>
    </recommendedName>
</protein>
<sequence>MANSTANVHMIQSVQRALSILEEFSIKEKELGVTEIAKRVGLNKSTCFGLLNTLQALGYIEQNSDNGKYRLGLKLFLLGQVYEAGLEIRDIAGPFLQHLADLFQETVHLVVREGMNAVYVDKVEGPQGIRMYSQIGRRVPLHATGVGKAMLAFFSETDFDSVAAKGLPQFTANTITDETKLRSQMALIRQRGYSIDDEEIEIGLRCVAAPIFNHRGEAIAAFSVAGPSMRMTYEKMNELTQLVRETSLKVSTRLGYIVPSIHQ</sequence>
<comment type="caution">
    <text evidence="8">The sequence shown here is derived from an EMBL/GenBank/DDBJ whole genome shotgun (WGS) entry which is preliminary data.</text>
</comment>
<name>F7NHW9_9FIRM</name>
<dbReference type="Gene3D" id="3.30.450.40">
    <property type="match status" value="1"/>
</dbReference>
<evidence type="ECO:0000259" key="7">
    <source>
        <dbReference type="PROSITE" id="PS51078"/>
    </source>
</evidence>
<dbReference type="SUPFAM" id="SSF55781">
    <property type="entry name" value="GAF domain-like"/>
    <property type="match status" value="1"/>
</dbReference>
<evidence type="ECO:0000256" key="1">
    <source>
        <dbReference type="ARBA" id="ARBA00023015"/>
    </source>
</evidence>